<protein>
    <submittedName>
        <fullName evidence="9">Solute carrier family 15 member 4</fullName>
    </submittedName>
</protein>
<keyword evidence="5 8" id="KW-1133">Transmembrane helix</keyword>
<feature type="transmembrane region" description="Helical" evidence="8">
    <location>
        <begin position="409"/>
        <end position="430"/>
    </location>
</feature>
<evidence type="ECO:0000256" key="3">
    <source>
        <dbReference type="ARBA" id="ARBA00022692"/>
    </source>
</evidence>
<feature type="compositionally biased region" description="Low complexity" evidence="7">
    <location>
        <begin position="14"/>
        <end position="33"/>
    </location>
</feature>
<keyword evidence="4" id="KW-0571">Peptide transport</keyword>
<evidence type="ECO:0000256" key="6">
    <source>
        <dbReference type="ARBA" id="ARBA00023136"/>
    </source>
</evidence>
<feature type="transmembrane region" description="Helical" evidence="8">
    <location>
        <begin position="324"/>
        <end position="345"/>
    </location>
</feature>
<dbReference type="GO" id="GO:0016020">
    <property type="term" value="C:membrane"/>
    <property type="evidence" value="ECO:0007669"/>
    <property type="project" value="UniProtKB-SubCell"/>
</dbReference>
<organism evidence="9 10">
    <name type="scientific">Geodia barretti</name>
    <name type="common">Barrett's horny sponge</name>
    <dbReference type="NCBI Taxonomy" id="519541"/>
    <lineage>
        <taxon>Eukaryota</taxon>
        <taxon>Metazoa</taxon>
        <taxon>Porifera</taxon>
        <taxon>Demospongiae</taxon>
        <taxon>Heteroscleromorpha</taxon>
        <taxon>Tetractinellida</taxon>
        <taxon>Astrophorina</taxon>
        <taxon>Geodiidae</taxon>
        <taxon>Geodia</taxon>
    </lineage>
</organism>
<evidence type="ECO:0000256" key="5">
    <source>
        <dbReference type="ARBA" id="ARBA00022989"/>
    </source>
</evidence>
<dbReference type="Proteomes" id="UP001174909">
    <property type="component" value="Unassembled WGS sequence"/>
</dbReference>
<dbReference type="Pfam" id="PF00854">
    <property type="entry name" value="PTR2"/>
    <property type="match status" value="1"/>
</dbReference>
<dbReference type="InterPro" id="IPR000109">
    <property type="entry name" value="POT_fam"/>
</dbReference>
<feature type="transmembrane region" description="Helical" evidence="8">
    <location>
        <begin position="525"/>
        <end position="551"/>
    </location>
</feature>
<feature type="region of interest" description="Disordered" evidence="7">
    <location>
        <begin position="1"/>
        <end position="48"/>
    </location>
</feature>
<proteinExistence type="inferred from homology"/>
<evidence type="ECO:0000256" key="7">
    <source>
        <dbReference type="SAM" id="MobiDB-lite"/>
    </source>
</evidence>
<feature type="transmembrane region" description="Helical" evidence="8">
    <location>
        <begin position="459"/>
        <end position="480"/>
    </location>
</feature>
<evidence type="ECO:0000256" key="4">
    <source>
        <dbReference type="ARBA" id="ARBA00022856"/>
    </source>
</evidence>
<keyword evidence="4" id="KW-0653">Protein transport</keyword>
<evidence type="ECO:0000256" key="8">
    <source>
        <dbReference type="SAM" id="Phobius"/>
    </source>
</evidence>
<comment type="subcellular location">
    <subcellularLocation>
        <location evidence="1">Membrane</location>
        <topology evidence="1">Multi-pass membrane protein</topology>
    </subcellularLocation>
</comment>
<evidence type="ECO:0000256" key="1">
    <source>
        <dbReference type="ARBA" id="ARBA00004141"/>
    </source>
</evidence>
<comment type="caution">
    <text evidence="9">The sequence shown here is derived from an EMBL/GenBank/DDBJ whole genome shotgun (WGS) entry which is preliminary data.</text>
</comment>
<dbReference type="GO" id="GO:0022857">
    <property type="term" value="F:transmembrane transporter activity"/>
    <property type="evidence" value="ECO:0007669"/>
    <property type="project" value="InterPro"/>
</dbReference>
<feature type="transmembrane region" description="Helical" evidence="8">
    <location>
        <begin position="492"/>
        <end position="513"/>
    </location>
</feature>
<keyword evidence="10" id="KW-1185">Reference proteome</keyword>
<feature type="transmembrane region" description="Helical" evidence="8">
    <location>
        <begin position="563"/>
        <end position="586"/>
    </location>
</feature>
<dbReference type="InterPro" id="IPR036259">
    <property type="entry name" value="MFS_trans_sf"/>
</dbReference>
<feature type="transmembrane region" description="Helical" evidence="8">
    <location>
        <begin position="115"/>
        <end position="141"/>
    </location>
</feature>
<name>A0AA35XAC0_GEOBA</name>
<feature type="transmembrane region" description="Helical" evidence="8">
    <location>
        <begin position="269"/>
        <end position="294"/>
    </location>
</feature>
<evidence type="ECO:0000313" key="10">
    <source>
        <dbReference type="Proteomes" id="UP001174909"/>
    </source>
</evidence>
<dbReference type="EMBL" id="CASHTH010003923">
    <property type="protein sequence ID" value="CAI8051368.1"/>
    <property type="molecule type" value="Genomic_DNA"/>
</dbReference>
<dbReference type="GO" id="GO:0015833">
    <property type="term" value="P:peptide transport"/>
    <property type="evidence" value="ECO:0007669"/>
    <property type="project" value="UniProtKB-KW"/>
</dbReference>
<evidence type="ECO:0000256" key="2">
    <source>
        <dbReference type="ARBA" id="ARBA00005982"/>
    </source>
</evidence>
<keyword evidence="4" id="KW-0813">Transport</keyword>
<keyword evidence="3 8" id="KW-0812">Transmembrane</keyword>
<reference evidence="9" key="1">
    <citation type="submission" date="2023-03" db="EMBL/GenBank/DDBJ databases">
        <authorList>
            <person name="Steffen K."/>
            <person name="Cardenas P."/>
        </authorList>
    </citation>
    <scope>NUCLEOTIDE SEQUENCE</scope>
</reference>
<keyword evidence="6 8" id="KW-0472">Membrane</keyword>
<feature type="transmembrane region" description="Helical" evidence="8">
    <location>
        <begin position="598"/>
        <end position="619"/>
    </location>
</feature>
<gene>
    <name evidence="9" type="ORF">GBAR_LOCUS28137</name>
</gene>
<evidence type="ECO:0000313" key="9">
    <source>
        <dbReference type="EMBL" id="CAI8051368.1"/>
    </source>
</evidence>
<dbReference type="AlphaFoldDB" id="A0AA35XAC0"/>
<dbReference type="SUPFAM" id="SSF103473">
    <property type="entry name" value="MFS general substrate transporter"/>
    <property type="match status" value="1"/>
</dbReference>
<sequence length="652" mass="72815">MAALAKQEITDGVSSSSRTRSASSSKSFNSWGSRSRKPRDSLEKIRERARPSQLTVTRDLLAVPELSVQLVGKGQGLVIEEEGEEEMQNLPLDLPHHTISRNAVSERYPRGKASALVFVLNVIVSYAFGAAITGIVNIFTIEKDVPLNATEVHVLTFMRLLFQYCISRMFYPVAGFIADVYIGRCKMVKISLVLLAVGYTMLVVAFILGGQKRVFEQSEAKAAICVDLVRMVAFLIISAGGGAFEATIIPFGVDQLQGASSAEISSYFYFFYFSRNLGMVLGVAIYSIVLYASLKMNSIEFENYLQFISDNPHINELYGVFQPLVTLIILTVGIILIICFHHWFFKNTLWENPVKLIAKILCYTATVKRHLPVRNRAFRYGEERKNRIELAKITYDGKFPDEKVEDVKAFCRIFLILLSLIPTMFCINAFNTVLSYETNKTLTALHPQEFLQIDLYPSIYFGVNSILTLLLLPLVNFLVIPSFPKMTIRTRIGIGLFLYSVGSAVVVTIHAVPLVSDKHSTVSNIQLICLLIPMVIFALAEVLTVVSALEFIYAQSPESMKGLLTGLFFFLFGIISIPSSVVFYAYSGSTEDQKLVRLHGAFAIIQVVGLVLYGAVAVLHKNRLRPDGESSSRHQQRLMIEDQLHISMIGNR</sequence>
<feature type="transmembrane region" description="Helical" evidence="8">
    <location>
        <begin position="190"/>
        <end position="208"/>
    </location>
</feature>
<feature type="transmembrane region" description="Helical" evidence="8">
    <location>
        <begin position="161"/>
        <end position="183"/>
    </location>
</feature>
<comment type="similarity">
    <text evidence="2">Belongs to the major facilitator superfamily. Proton-dependent oligopeptide transporter (POT/PTR) (TC 2.A.17) family.</text>
</comment>
<accession>A0AA35XAC0</accession>
<dbReference type="PANTHER" id="PTHR11654">
    <property type="entry name" value="OLIGOPEPTIDE TRANSPORTER-RELATED"/>
    <property type="match status" value="1"/>
</dbReference>
<dbReference type="Gene3D" id="1.20.1250.20">
    <property type="entry name" value="MFS general substrate transporter like domains"/>
    <property type="match status" value="1"/>
</dbReference>
<feature type="transmembrane region" description="Helical" evidence="8">
    <location>
        <begin position="228"/>
        <end position="248"/>
    </location>
</feature>
<feature type="compositionally biased region" description="Basic and acidic residues" evidence="7">
    <location>
        <begin position="38"/>
        <end position="48"/>
    </location>
</feature>